<evidence type="ECO:0000313" key="9">
    <source>
        <dbReference type="Proteomes" id="UP001165565"/>
    </source>
</evidence>
<keyword evidence="9" id="KW-1185">Reference proteome</keyword>
<dbReference type="InterPro" id="IPR003856">
    <property type="entry name" value="LPS_length_determ_N"/>
</dbReference>
<name>A0AA42CRB5_9SPHN</name>
<protein>
    <submittedName>
        <fullName evidence="8">Chain length determinant protein</fullName>
    </submittedName>
</protein>
<comment type="caution">
    <text evidence="8">The sequence shown here is derived from an EMBL/GenBank/DDBJ whole genome shotgun (WGS) entry which is preliminary data.</text>
</comment>
<comment type="subcellular location">
    <subcellularLocation>
        <location evidence="1">Cell membrane</location>
        <topology evidence="1">Multi-pass membrane protein</topology>
    </subcellularLocation>
</comment>
<accession>A0AA42CRB5</accession>
<dbReference type="PANTHER" id="PTHR32309">
    <property type="entry name" value="TYROSINE-PROTEIN KINASE"/>
    <property type="match status" value="1"/>
</dbReference>
<evidence type="ECO:0000256" key="1">
    <source>
        <dbReference type="ARBA" id="ARBA00004651"/>
    </source>
</evidence>
<dbReference type="PANTHER" id="PTHR32309:SF31">
    <property type="entry name" value="CAPSULAR EXOPOLYSACCHARIDE FAMILY"/>
    <property type="match status" value="1"/>
</dbReference>
<feature type="domain" description="Polysaccharide chain length determinant N-terminal" evidence="7">
    <location>
        <begin position="2"/>
        <end position="89"/>
    </location>
</feature>
<dbReference type="Proteomes" id="UP001165565">
    <property type="component" value="Unassembled WGS sequence"/>
</dbReference>
<keyword evidence="5 6" id="KW-0472">Membrane</keyword>
<evidence type="ECO:0000256" key="6">
    <source>
        <dbReference type="SAM" id="Phobius"/>
    </source>
</evidence>
<keyword evidence="4 6" id="KW-1133">Transmembrane helix</keyword>
<dbReference type="RefSeq" id="WP_265270127.1">
    <property type="nucleotide sequence ID" value="NZ_JANFAU010000017.1"/>
</dbReference>
<evidence type="ECO:0000259" key="7">
    <source>
        <dbReference type="Pfam" id="PF02706"/>
    </source>
</evidence>
<dbReference type="InterPro" id="IPR050445">
    <property type="entry name" value="Bact_polysacc_biosynth/exp"/>
</dbReference>
<dbReference type="Pfam" id="PF02706">
    <property type="entry name" value="Wzz"/>
    <property type="match status" value="1"/>
</dbReference>
<keyword evidence="2" id="KW-1003">Cell membrane</keyword>
<evidence type="ECO:0000256" key="5">
    <source>
        <dbReference type="ARBA" id="ARBA00023136"/>
    </source>
</evidence>
<organism evidence="8 9">
    <name type="scientific">Sphingomonas lycopersici</name>
    <dbReference type="NCBI Taxonomy" id="2951807"/>
    <lineage>
        <taxon>Bacteria</taxon>
        <taxon>Pseudomonadati</taxon>
        <taxon>Pseudomonadota</taxon>
        <taxon>Alphaproteobacteria</taxon>
        <taxon>Sphingomonadales</taxon>
        <taxon>Sphingomonadaceae</taxon>
        <taxon>Sphingomonas</taxon>
    </lineage>
</organism>
<feature type="transmembrane region" description="Helical" evidence="6">
    <location>
        <begin position="370"/>
        <end position="392"/>
    </location>
</feature>
<evidence type="ECO:0000256" key="2">
    <source>
        <dbReference type="ARBA" id="ARBA00022475"/>
    </source>
</evidence>
<sequence length="443" mass="48575">MSFVQFFRILWARRWITVLTTLTCFLGAMLVASLLPARYQGKSRLILDIVKPDPVTGEMVNAGFAKTYVQTQTELIKDYRITGKVVDDLGWTSSPDMAAAYARRSPDDKRDFRRWLAQRISDNTEAQLIDFSNIMEIQYTSDNPETAARVADAVRAAYVNETLALRRDEAVENEAWFRKQADRVRADLNTAEKKKSDFEKANGIILQDNNVDADTAKLNALAAAQPAINLGSMVTNPGISPAQAQLEQINASISNTEKVLGPNNPDLIALKKQRDALAQVARASTPSVSRGPAGPSIAALYSEQQRKVLAQRGKVAEAQQLAADVTVLRDQYAKTVQKAADEQQKSESTITGLTLLGNATEPTSPIFPKWPLVIAGSLGLGFLFGLLLSMLVELLARRVRGPEDLNIAGVPVVGIMASNAPPTRRRLFRWKRHEPATTAAYGA</sequence>
<evidence type="ECO:0000256" key="3">
    <source>
        <dbReference type="ARBA" id="ARBA00022692"/>
    </source>
</evidence>
<reference evidence="8" key="1">
    <citation type="submission" date="2022-06" db="EMBL/GenBank/DDBJ databases">
        <title>Sphingomonas sp. nov. isolated from rhizosphere soil of tomato.</title>
        <authorList>
            <person name="Dong H."/>
            <person name="Gao R."/>
        </authorList>
    </citation>
    <scope>NUCLEOTIDE SEQUENCE</scope>
    <source>
        <strain evidence="8">MMSM24</strain>
    </source>
</reference>
<dbReference type="EMBL" id="JANFAV010000014">
    <property type="protein sequence ID" value="MCW6536555.1"/>
    <property type="molecule type" value="Genomic_DNA"/>
</dbReference>
<gene>
    <name evidence="8" type="ORF">NEE01_17395</name>
</gene>
<proteinExistence type="predicted"/>
<dbReference type="AlphaFoldDB" id="A0AA42CRB5"/>
<dbReference type="GO" id="GO:0005886">
    <property type="term" value="C:plasma membrane"/>
    <property type="evidence" value="ECO:0007669"/>
    <property type="project" value="UniProtKB-SubCell"/>
</dbReference>
<keyword evidence="3 6" id="KW-0812">Transmembrane</keyword>
<evidence type="ECO:0000313" key="8">
    <source>
        <dbReference type="EMBL" id="MCW6536555.1"/>
    </source>
</evidence>
<evidence type="ECO:0000256" key="4">
    <source>
        <dbReference type="ARBA" id="ARBA00022989"/>
    </source>
</evidence>